<feature type="domain" description="Flagellar motor switch protein FliN-like C-terminal" evidence="2">
    <location>
        <begin position="299"/>
        <end position="367"/>
    </location>
</feature>
<proteinExistence type="inferred from homology"/>
<dbReference type="Gene3D" id="2.30.330.10">
    <property type="entry name" value="SpoA-like"/>
    <property type="match status" value="1"/>
</dbReference>
<dbReference type="InterPro" id="IPR001172">
    <property type="entry name" value="FliN_T3SS_HrcQb"/>
</dbReference>
<evidence type="ECO:0000259" key="2">
    <source>
        <dbReference type="Pfam" id="PF01052"/>
    </source>
</evidence>
<organism evidence="3 4">
    <name type="scientific">Bradyrhizobium diazoefficiens</name>
    <dbReference type="NCBI Taxonomy" id="1355477"/>
    <lineage>
        <taxon>Bacteria</taxon>
        <taxon>Pseudomonadati</taxon>
        <taxon>Pseudomonadota</taxon>
        <taxon>Alphaproteobacteria</taxon>
        <taxon>Hyphomicrobiales</taxon>
        <taxon>Nitrobacteraceae</taxon>
        <taxon>Bradyrhizobium</taxon>
    </lineage>
</organism>
<dbReference type="AlphaFoldDB" id="A0A0E4BM82"/>
<comment type="similarity">
    <text evidence="1">Belongs to the FliN/MopA/SpaO family.</text>
</comment>
<dbReference type="GO" id="GO:0003774">
    <property type="term" value="F:cytoskeletal motor activity"/>
    <property type="evidence" value="ECO:0007669"/>
    <property type="project" value="InterPro"/>
</dbReference>
<dbReference type="SUPFAM" id="SSF101801">
    <property type="entry name" value="Surface presentation of antigens (SPOA)"/>
    <property type="match status" value="1"/>
</dbReference>
<sequence>MIADPLTRELGACGAEAAPASDRPAERAAFMPSLILSHAVASWLNEITALRAPLQGLLGEKPLSVRVSRTVWQAEPAAAPMLDCVFEVEGETLILSLPGKLAEALVRTVQNGLTLPSEPARSLVLELALEPLLAALERMTQRNLQLVRTEEARSTQPYLEFDVAYGELASKARLLLFSPFDGPVPPAFTVLGELLGRLPRQAARLLSELPVIVAGHIGSLRVAIGVLRQAEQGDALLPDTIPLARGQIVLVVDRLWAPAEIGGDRLVLRGPFRLRSHPLKSEDVMPQNQMQQQPPSEADIDSIEITLVFECGRWPMPLGTLRTINEGHVFELGRHLDGPVDIVANGQRIGRGDIVRIGEELAVRLRGRLALND</sequence>
<reference evidence="3 4" key="1">
    <citation type="submission" date="2014-11" db="EMBL/GenBank/DDBJ databases">
        <title>Symbiosis island explosion on the genome of extra-slow-growing strains of soybean bradyrhizobia with massive insertion sequences.</title>
        <authorList>
            <person name="Iida T."/>
            <person name="Minamisawa K."/>
        </authorList>
    </citation>
    <scope>NUCLEOTIDE SEQUENCE [LARGE SCALE GENOMIC DNA]</scope>
    <source>
        <strain evidence="3 4">NK6</strain>
    </source>
</reference>
<name>A0A0E4BM82_9BRAD</name>
<dbReference type="GO" id="GO:0050918">
    <property type="term" value="P:positive chemotaxis"/>
    <property type="evidence" value="ECO:0007669"/>
    <property type="project" value="TreeGrafter"/>
</dbReference>
<accession>A0A0E4BM82</accession>
<dbReference type="NCBIfam" id="TIGR02551">
    <property type="entry name" value="SpaO_YscQ"/>
    <property type="match status" value="1"/>
</dbReference>
<evidence type="ECO:0000256" key="1">
    <source>
        <dbReference type="ARBA" id="ARBA00009226"/>
    </source>
</evidence>
<dbReference type="GO" id="GO:0009425">
    <property type="term" value="C:bacterial-type flagellum basal body"/>
    <property type="evidence" value="ECO:0007669"/>
    <property type="project" value="InterPro"/>
</dbReference>
<dbReference type="InterPro" id="IPR013385">
    <property type="entry name" value="T3SS_SpaO/YscQ/SpaO"/>
</dbReference>
<dbReference type="InterPro" id="IPR001543">
    <property type="entry name" value="FliN-like_C"/>
</dbReference>
<protein>
    <submittedName>
        <fullName evidence="3">RhcQ protein</fullName>
    </submittedName>
</protein>
<dbReference type="GO" id="GO:0071978">
    <property type="term" value="P:bacterial-type flagellum-dependent swarming motility"/>
    <property type="evidence" value="ECO:0007669"/>
    <property type="project" value="TreeGrafter"/>
</dbReference>
<evidence type="ECO:0000313" key="3">
    <source>
        <dbReference type="EMBL" id="BAR55752.1"/>
    </source>
</evidence>
<dbReference type="RefSeq" id="WP_082755552.1">
    <property type="nucleotide sequence ID" value="NZ_JAFCKD010000171.1"/>
</dbReference>
<dbReference type="Pfam" id="PF01052">
    <property type="entry name" value="FliMN_C"/>
    <property type="match status" value="1"/>
</dbReference>
<dbReference type="Proteomes" id="UP000063308">
    <property type="component" value="Chromosome"/>
</dbReference>
<dbReference type="EMBL" id="AP014685">
    <property type="protein sequence ID" value="BAR55752.1"/>
    <property type="molecule type" value="Genomic_DNA"/>
</dbReference>
<dbReference type="PANTHER" id="PTHR30034:SF6">
    <property type="entry name" value="YOP PROTEINS TRANSLOCATION PROTEIN Q"/>
    <property type="match status" value="1"/>
</dbReference>
<evidence type="ECO:0000313" key="4">
    <source>
        <dbReference type="Proteomes" id="UP000063308"/>
    </source>
</evidence>
<dbReference type="GO" id="GO:0030254">
    <property type="term" value="P:protein secretion by the type III secretion system"/>
    <property type="evidence" value="ECO:0007669"/>
    <property type="project" value="InterPro"/>
</dbReference>
<gene>
    <name evidence="3" type="ORF">NK6_2571</name>
</gene>
<dbReference type="InterPro" id="IPR036429">
    <property type="entry name" value="SpoA-like_sf"/>
</dbReference>
<dbReference type="PRINTS" id="PR00956">
    <property type="entry name" value="FLGMOTORFLIN"/>
</dbReference>
<dbReference type="PANTHER" id="PTHR30034">
    <property type="entry name" value="FLAGELLAR MOTOR SWITCH PROTEIN FLIM"/>
    <property type="match status" value="1"/>
</dbReference>